<evidence type="ECO:0000256" key="2">
    <source>
        <dbReference type="SAM" id="Phobius"/>
    </source>
</evidence>
<comment type="caution">
    <text evidence="3">The sequence shown here is derived from an EMBL/GenBank/DDBJ whole genome shotgun (WGS) entry which is preliminary data.</text>
</comment>
<feature type="region of interest" description="Disordered" evidence="1">
    <location>
        <begin position="1"/>
        <end position="102"/>
    </location>
</feature>
<feature type="compositionally biased region" description="Low complexity" evidence="1">
    <location>
        <begin position="27"/>
        <end position="102"/>
    </location>
</feature>
<evidence type="ECO:0000313" key="4">
    <source>
        <dbReference type="Proteomes" id="UP000295573"/>
    </source>
</evidence>
<feature type="transmembrane region" description="Helical" evidence="2">
    <location>
        <begin position="213"/>
        <end position="232"/>
    </location>
</feature>
<accession>A0A4R2J459</accession>
<gene>
    <name evidence="3" type="ORF">EV646_101112</name>
</gene>
<keyword evidence="2" id="KW-1133">Transmembrane helix</keyword>
<keyword evidence="2" id="KW-0472">Membrane</keyword>
<keyword evidence="2" id="KW-0812">Transmembrane</keyword>
<organism evidence="3 4">
    <name type="scientific">Kribbella antiqua</name>
    <dbReference type="NCBI Taxonomy" id="2512217"/>
    <lineage>
        <taxon>Bacteria</taxon>
        <taxon>Bacillati</taxon>
        <taxon>Actinomycetota</taxon>
        <taxon>Actinomycetes</taxon>
        <taxon>Propionibacteriales</taxon>
        <taxon>Kribbellaceae</taxon>
        <taxon>Kribbella</taxon>
    </lineage>
</organism>
<dbReference type="RefSeq" id="WP_132142773.1">
    <property type="nucleotide sequence ID" value="NZ_SLWR01000001.1"/>
</dbReference>
<evidence type="ECO:0000256" key="1">
    <source>
        <dbReference type="SAM" id="MobiDB-lite"/>
    </source>
</evidence>
<evidence type="ECO:0000313" key="3">
    <source>
        <dbReference type="EMBL" id="TCO51129.1"/>
    </source>
</evidence>
<sequence>MTTSPPQPPQNPYAGQPGGYGPPPEQQFPQYNQPQSQPQQSGQGQYGGQQPPQYTQQPFQQQAPQPLAPQQHGAGQAPYQQTFPQQGQPQGQFPPQQQAGFAPMPQGALQCRFCGAVPAVNATVRGHQGMIIVMRWLKLQGPFCRTCGIASVRDMTAKSLVQGWWGVGSAIINPFIMLSNLGPMSQFKKLPEPAPGAPGRPMNPGKPLFQRPAIAMLLLPIALIVAIVAINVTTTTTSEAKVGACVVNNGTSTNPNVSVVDCASSEAEYKIVGKLDDTTDDSQCEQFAGYEASYTSEVGSDKYTLCLAPV</sequence>
<protein>
    <recommendedName>
        <fullName evidence="5">Toxin-antitoxin system, toxin component</fullName>
    </recommendedName>
</protein>
<proteinExistence type="predicted"/>
<evidence type="ECO:0008006" key="5">
    <source>
        <dbReference type="Google" id="ProtNLM"/>
    </source>
</evidence>
<dbReference type="OrthoDB" id="3298677at2"/>
<name>A0A4R2J459_9ACTN</name>
<reference evidence="3 4" key="1">
    <citation type="journal article" date="2015" name="Stand. Genomic Sci.">
        <title>Genomic Encyclopedia of Bacterial and Archaeal Type Strains, Phase III: the genomes of soil and plant-associated and newly described type strains.</title>
        <authorList>
            <person name="Whitman W.B."/>
            <person name="Woyke T."/>
            <person name="Klenk H.P."/>
            <person name="Zhou Y."/>
            <person name="Lilburn T.G."/>
            <person name="Beck B.J."/>
            <person name="De Vos P."/>
            <person name="Vandamme P."/>
            <person name="Eisen J.A."/>
            <person name="Garrity G."/>
            <person name="Hugenholtz P."/>
            <person name="Kyrpides N.C."/>
        </authorList>
    </citation>
    <scope>NUCLEOTIDE SEQUENCE [LARGE SCALE GENOMIC DNA]</scope>
    <source>
        <strain evidence="3 4">VKM Ac-2541</strain>
    </source>
</reference>
<feature type="compositionally biased region" description="Pro residues" evidence="1">
    <location>
        <begin position="1"/>
        <end position="11"/>
    </location>
</feature>
<dbReference type="EMBL" id="SLWR01000001">
    <property type="protein sequence ID" value="TCO51129.1"/>
    <property type="molecule type" value="Genomic_DNA"/>
</dbReference>
<keyword evidence="4" id="KW-1185">Reference proteome</keyword>
<dbReference type="AlphaFoldDB" id="A0A4R2J459"/>
<dbReference type="Proteomes" id="UP000295573">
    <property type="component" value="Unassembled WGS sequence"/>
</dbReference>